<evidence type="ECO:0000256" key="1">
    <source>
        <dbReference type="SAM" id="MobiDB-lite"/>
    </source>
</evidence>
<sequence length="398" mass="45050">MDVKDFRDYDKLNDEEKQELDQIFMQHNDAADTLDPGDGFDEDNVMNNDVSEPPDVNNGSYVNSAVTALENDINDSDLDGPPAAKIPKLEPNMNDEAKVDDVTEVPEMKKEIVEPEIITLDDEEEPSVVNNAIEAEVETVNLNGEDCAANGNALGLNDIVKHQEINFDGTNDRNIQQQNAQLNDEEPLNHSNTVGIKNAVPAEKNEMQSNVKQEANPDPIVIYQFEFPTVSFLTTTLKFFDIPYTLESLLFWSKIEFKEIPATASPKSTFQISSSDNSFFKCLSCFITGKETYYYQIKSEIQTYFRSKFKTFGIIDGLDFSILKKSSPEFQKIDECNELSNVHFTFICTWFACRIGIYTNGRLSGKFGKWDFLNRNSPVFLIENNNGFYKPVLSLTEV</sequence>
<name>A0A914Q9T3_9BILA</name>
<organism evidence="2 3">
    <name type="scientific">Panagrolaimus davidi</name>
    <dbReference type="NCBI Taxonomy" id="227884"/>
    <lineage>
        <taxon>Eukaryota</taxon>
        <taxon>Metazoa</taxon>
        <taxon>Ecdysozoa</taxon>
        <taxon>Nematoda</taxon>
        <taxon>Chromadorea</taxon>
        <taxon>Rhabditida</taxon>
        <taxon>Tylenchina</taxon>
        <taxon>Panagrolaimomorpha</taxon>
        <taxon>Panagrolaimoidea</taxon>
        <taxon>Panagrolaimidae</taxon>
        <taxon>Panagrolaimus</taxon>
    </lineage>
</organism>
<reference evidence="3" key="1">
    <citation type="submission" date="2022-11" db="UniProtKB">
        <authorList>
            <consortium name="WormBaseParasite"/>
        </authorList>
    </citation>
    <scope>IDENTIFICATION</scope>
</reference>
<protein>
    <submittedName>
        <fullName evidence="3">Uncharacterized protein</fullName>
    </submittedName>
</protein>
<evidence type="ECO:0000313" key="2">
    <source>
        <dbReference type="Proteomes" id="UP000887578"/>
    </source>
</evidence>
<dbReference type="Proteomes" id="UP000887578">
    <property type="component" value="Unplaced"/>
</dbReference>
<feature type="region of interest" description="Disordered" evidence="1">
    <location>
        <begin position="26"/>
        <end position="45"/>
    </location>
</feature>
<proteinExistence type="predicted"/>
<dbReference type="AlphaFoldDB" id="A0A914Q9T3"/>
<accession>A0A914Q9T3</accession>
<keyword evidence="2" id="KW-1185">Reference proteome</keyword>
<dbReference type="WBParaSite" id="PDA_v2.g27899.t1">
    <property type="protein sequence ID" value="PDA_v2.g27899.t1"/>
    <property type="gene ID" value="PDA_v2.g27899"/>
</dbReference>
<evidence type="ECO:0000313" key="3">
    <source>
        <dbReference type="WBParaSite" id="PDA_v2.g27899.t1"/>
    </source>
</evidence>